<keyword evidence="3" id="KW-0479">Metal-binding</keyword>
<dbReference type="EMBL" id="BAAAQR010000007">
    <property type="protein sequence ID" value="GAA2147361.1"/>
    <property type="molecule type" value="Genomic_DNA"/>
</dbReference>
<dbReference type="InterPro" id="IPR008754">
    <property type="entry name" value="Peptidase_M43"/>
</dbReference>
<evidence type="ECO:0000256" key="4">
    <source>
        <dbReference type="ARBA" id="ARBA00022729"/>
    </source>
</evidence>
<dbReference type="Pfam" id="PF05572">
    <property type="entry name" value="Peptidase_M43"/>
    <property type="match status" value="1"/>
</dbReference>
<evidence type="ECO:0000256" key="8">
    <source>
        <dbReference type="ARBA" id="ARBA00023157"/>
    </source>
</evidence>
<feature type="region of interest" description="Disordered" evidence="9">
    <location>
        <begin position="51"/>
        <end position="71"/>
    </location>
</feature>
<name>A0ABN2ZUJ2_9ACTN</name>
<dbReference type="Gene3D" id="3.40.390.10">
    <property type="entry name" value="Collagenase (Catalytic Domain)"/>
    <property type="match status" value="1"/>
</dbReference>
<evidence type="ECO:0000256" key="5">
    <source>
        <dbReference type="ARBA" id="ARBA00022801"/>
    </source>
</evidence>
<evidence type="ECO:0000259" key="11">
    <source>
        <dbReference type="Pfam" id="PF05572"/>
    </source>
</evidence>
<keyword evidence="7" id="KW-0482">Metalloprotease</keyword>
<evidence type="ECO:0000256" key="7">
    <source>
        <dbReference type="ARBA" id="ARBA00023049"/>
    </source>
</evidence>
<reference evidence="12 13" key="1">
    <citation type="journal article" date="2019" name="Int. J. Syst. Evol. Microbiol.">
        <title>The Global Catalogue of Microorganisms (GCM) 10K type strain sequencing project: providing services to taxonomists for standard genome sequencing and annotation.</title>
        <authorList>
            <consortium name="The Broad Institute Genomics Platform"/>
            <consortium name="The Broad Institute Genome Sequencing Center for Infectious Disease"/>
            <person name="Wu L."/>
            <person name="Ma J."/>
        </authorList>
    </citation>
    <scope>NUCLEOTIDE SEQUENCE [LARGE SCALE GENOMIC DNA]</scope>
    <source>
        <strain evidence="12 13">JCM 16022</strain>
    </source>
</reference>
<evidence type="ECO:0000313" key="13">
    <source>
        <dbReference type="Proteomes" id="UP001501771"/>
    </source>
</evidence>
<accession>A0ABN2ZUJ2</accession>
<keyword evidence="4 10" id="KW-0732">Signal</keyword>
<dbReference type="InterPro" id="IPR024079">
    <property type="entry name" value="MetalloPept_cat_dom_sf"/>
</dbReference>
<dbReference type="Proteomes" id="UP001501771">
    <property type="component" value="Unassembled WGS sequence"/>
</dbReference>
<evidence type="ECO:0000256" key="10">
    <source>
        <dbReference type="SAM" id="SignalP"/>
    </source>
</evidence>
<gene>
    <name evidence="12" type="ORF">GCM10009844_24420</name>
</gene>
<keyword evidence="13" id="KW-1185">Reference proteome</keyword>
<feature type="chain" id="PRO_5046925082" description="Peptidase M43 pregnancy-associated plasma-A domain-containing protein" evidence="10">
    <location>
        <begin position="27"/>
        <end position="327"/>
    </location>
</feature>
<evidence type="ECO:0000256" key="6">
    <source>
        <dbReference type="ARBA" id="ARBA00022833"/>
    </source>
</evidence>
<keyword evidence="5" id="KW-0378">Hydrolase</keyword>
<keyword evidence="2" id="KW-0645">Protease</keyword>
<proteinExistence type="inferred from homology"/>
<organism evidence="12 13">
    <name type="scientific">Nocardioides koreensis</name>
    <dbReference type="NCBI Taxonomy" id="433651"/>
    <lineage>
        <taxon>Bacteria</taxon>
        <taxon>Bacillati</taxon>
        <taxon>Actinomycetota</taxon>
        <taxon>Actinomycetes</taxon>
        <taxon>Propionibacteriales</taxon>
        <taxon>Nocardioidaceae</taxon>
        <taxon>Nocardioides</taxon>
    </lineage>
</organism>
<evidence type="ECO:0000256" key="9">
    <source>
        <dbReference type="SAM" id="MobiDB-lite"/>
    </source>
</evidence>
<evidence type="ECO:0000256" key="3">
    <source>
        <dbReference type="ARBA" id="ARBA00022723"/>
    </source>
</evidence>
<dbReference type="RefSeq" id="WP_344152204.1">
    <property type="nucleotide sequence ID" value="NZ_BAAAQR010000007.1"/>
</dbReference>
<feature type="domain" description="Peptidase M43 pregnancy-associated plasma-A" evidence="11">
    <location>
        <begin position="231"/>
        <end position="321"/>
    </location>
</feature>
<evidence type="ECO:0000256" key="2">
    <source>
        <dbReference type="ARBA" id="ARBA00022670"/>
    </source>
</evidence>
<dbReference type="PANTHER" id="PTHR47466:SF1">
    <property type="entry name" value="METALLOPROTEASE MEP1 (AFU_ORTHOLOGUE AFUA_1G07730)-RELATED"/>
    <property type="match status" value="1"/>
</dbReference>
<dbReference type="SUPFAM" id="SSF55486">
    <property type="entry name" value="Metalloproteases ('zincins'), catalytic domain"/>
    <property type="match status" value="1"/>
</dbReference>
<dbReference type="CDD" id="cd04275">
    <property type="entry name" value="ZnMc_pappalysin_like"/>
    <property type="match status" value="1"/>
</dbReference>
<evidence type="ECO:0000313" key="12">
    <source>
        <dbReference type="EMBL" id="GAA2147361.1"/>
    </source>
</evidence>
<sequence>MNRLSARRTIAPWLAGAALLLTVGLAAPGGGTAPADAAAVGCDAGQSAARATRGMQGADPNSVTTPASRRMDGRLQQRVDRLVERGVLKSNGEPRTARRITVPTHVHVITAPSGAVAVTRQQIREQIQVLNDAYGGRTSTSSVQTPFRFKLVSTDVTVNRDWYFWHVGNKGESETAVAAKKALHQGGWGDLNIYIASLDDTILGYAQFPWQGNLALDGLVLSNQALPGGAYTGYDEGDTATHEIGHWLGLFHTFQNGCKKPGDLVADTPYQDDGDNIYECNESDDTCTQPGSDPVHNFMSYGDDPCLDRFTRGQARRMVAAWLAFRA</sequence>
<comment type="caution">
    <text evidence="12">The sequence shown here is derived from an EMBL/GenBank/DDBJ whole genome shotgun (WGS) entry which is preliminary data.</text>
</comment>
<comment type="similarity">
    <text evidence="1">Belongs to the peptidase M43B family.</text>
</comment>
<keyword evidence="6" id="KW-0862">Zinc</keyword>
<feature type="signal peptide" evidence="10">
    <location>
        <begin position="1"/>
        <end position="26"/>
    </location>
</feature>
<evidence type="ECO:0000256" key="1">
    <source>
        <dbReference type="ARBA" id="ARBA00008721"/>
    </source>
</evidence>
<keyword evidence="8" id="KW-1015">Disulfide bond</keyword>
<dbReference type="PANTHER" id="PTHR47466">
    <property type="match status" value="1"/>
</dbReference>
<protein>
    <recommendedName>
        <fullName evidence="11">Peptidase M43 pregnancy-associated plasma-A domain-containing protein</fullName>
    </recommendedName>
</protein>